<sequence length="554" mass="63250">MSSELEVLKQRIVELEAKNVELEAEKAELLKRIMEENTRRDVKVEELVQKNKELEIRLAIVEQASLPVEEQSYNDNPSDNSTSNFNSVVEYHEKPLVDVETDNSFPEEDNKQEPITEVVTVPANSVKRLRSTSMANGKPLKEKDMDSFLLEAHKKIVSSEIKQRNKEKKLHAESVASSEQEVVKQSCQNSHKKKGVEKIAQVIIDGIQDDVKHQKPISSGCSLREPFHEIEISATARRPKCSSSLLDLAKLFDKASDAEYHTKKANEEEILCWVNFGKEFMVHFSELMENSNGKIGEKKAKGIIYDEMFEHLVTIREKRSKEMGIQLPKISRSSLTRRTQRSMKLVRIFEKIGIDKIKYLSTYSPNSISELTNDQIQEIIEASERRDNSAEQDDFPTPEISAGNLETSEKILPEENSSLSADLEDYIKTLTGDFDDETAYWGTPYENEARVEKEEVNEVKGSPRVQSNDDVYFDEEVDHDSAPHPVEETNDDNDCSHNNDSEEEMPDDSDDDGYNGYGGYNEYGECDRGYYYRDGRYERKVSPMMSPIISPVIA</sequence>
<protein>
    <submittedName>
        <fullName evidence="4">Uncharacterized protein</fullName>
    </submittedName>
</protein>
<keyword evidence="6" id="KW-1185">Reference proteome</keyword>
<evidence type="ECO:0000313" key="3">
    <source>
        <dbReference type="EMBL" id="GBB85884.1"/>
    </source>
</evidence>
<proteinExistence type="predicted"/>
<evidence type="ECO:0000256" key="1">
    <source>
        <dbReference type="SAM" id="Coils"/>
    </source>
</evidence>
<evidence type="ECO:0000313" key="6">
    <source>
        <dbReference type="Proteomes" id="UP000247702"/>
    </source>
</evidence>
<evidence type="ECO:0000313" key="5">
    <source>
        <dbReference type="EMBL" id="GES90859.1"/>
    </source>
</evidence>
<dbReference type="OrthoDB" id="2407277at2759"/>
<feature type="region of interest" description="Disordered" evidence="2">
    <location>
        <begin position="449"/>
        <end position="527"/>
    </location>
</feature>
<feature type="coiled-coil region" evidence="1">
    <location>
        <begin position="5"/>
        <end position="64"/>
    </location>
</feature>
<dbReference type="EMBL" id="BEXD01000935">
    <property type="protein sequence ID" value="GBB91248.1"/>
    <property type="molecule type" value="Genomic_DNA"/>
</dbReference>
<keyword evidence="1" id="KW-0175">Coiled coil</keyword>
<dbReference type="EMBL" id="BLAL01000196">
    <property type="protein sequence ID" value="GES90859.1"/>
    <property type="molecule type" value="Genomic_DNA"/>
</dbReference>
<evidence type="ECO:0000256" key="2">
    <source>
        <dbReference type="SAM" id="MobiDB-lite"/>
    </source>
</evidence>
<reference evidence="4 6" key="1">
    <citation type="submission" date="2017-11" db="EMBL/GenBank/DDBJ databases">
        <title>The genome of Rhizophagus clarus HR1 reveals common genetic basis of auxotrophy among arbuscular mycorrhizal fungi.</title>
        <authorList>
            <person name="Kobayashi Y."/>
        </authorList>
    </citation>
    <scope>NUCLEOTIDE SEQUENCE [LARGE SCALE GENOMIC DNA]</scope>
    <source>
        <strain evidence="4 6">HR1</strain>
    </source>
</reference>
<organism evidence="4 6">
    <name type="scientific">Rhizophagus clarus</name>
    <dbReference type="NCBI Taxonomy" id="94130"/>
    <lineage>
        <taxon>Eukaryota</taxon>
        <taxon>Fungi</taxon>
        <taxon>Fungi incertae sedis</taxon>
        <taxon>Mucoromycota</taxon>
        <taxon>Glomeromycotina</taxon>
        <taxon>Glomeromycetes</taxon>
        <taxon>Glomerales</taxon>
        <taxon>Glomeraceae</taxon>
        <taxon>Rhizophagus</taxon>
    </lineage>
</organism>
<comment type="caution">
    <text evidence="4">The sequence shown here is derived from an EMBL/GenBank/DDBJ whole genome shotgun (WGS) entry which is preliminary data.</text>
</comment>
<name>A0A2Z6RFJ4_9GLOM</name>
<feature type="compositionally biased region" description="Basic and acidic residues" evidence="2">
    <location>
        <begin position="449"/>
        <end position="458"/>
    </location>
</feature>
<reference evidence="5" key="2">
    <citation type="submission" date="2019-10" db="EMBL/GenBank/DDBJ databases">
        <title>Conservation and host-specific expression of non-tandemly repeated heterogenous ribosome RNA gene in arbuscular mycorrhizal fungi.</title>
        <authorList>
            <person name="Maeda T."/>
            <person name="Kobayashi Y."/>
            <person name="Nakagawa T."/>
            <person name="Ezawa T."/>
            <person name="Yamaguchi K."/>
            <person name="Bino T."/>
            <person name="Nishimoto Y."/>
            <person name="Shigenobu S."/>
            <person name="Kawaguchi M."/>
        </authorList>
    </citation>
    <scope>NUCLEOTIDE SEQUENCE</scope>
    <source>
        <strain evidence="5">HR1</strain>
    </source>
</reference>
<dbReference type="Proteomes" id="UP000615446">
    <property type="component" value="Unassembled WGS sequence"/>
</dbReference>
<accession>A0A2Z6RFJ4</accession>
<dbReference type="AlphaFoldDB" id="A0A2Z6RFJ4"/>
<feature type="region of interest" description="Disordered" evidence="2">
    <location>
        <begin position="384"/>
        <end position="417"/>
    </location>
</feature>
<feature type="compositionally biased region" description="Acidic residues" evidence="2">
    <location>
        <begin position="501"/>
        <end position="513"/>
    </location>
</feature>
<dbReference type="Proteomes" id="UP000247702">
    <property type="component" value="Unassembled WGS sequence"/>
</dbReference>
<evidence type="ECO:0000313" key="4">
    <source>
        <dbReference type="EMBL" id="GBB91248.1"/>
    </source>
</evidence>
<gene>
    <name evidence="5" type="ORF">RCL2_001768700</name>
    <name evidence="4" type="ORF">RclHR1_01840045</name>
    <name evidence="3" type="ORF">RclHR1_12330005</name>
</gene>
<dbReference type="EMBL" id="BEXD01000262">
    <property type="protein sequence ID" value="GBB85884.1"/>
    <property type="molecule type" value="Genomic_DNA"/>
</dbReference>